<protein>
    <recommendedName>
        <fullName evidence="4">CCHC-type domain-containing protein</fullName>
    </recommendedName>
</protein>
<comment type="caution">
    <text evidence="2">The sequence shown here is derived from an EMBL/GenBank/DDBJ whole genome shotgun (WGS) entry which is preliminary data.</text>
</comment>
<evidence type="ECO:0008006" key="4">
    <source>
        <dbReference type="Google" id="ProtNLM"/>
    </source>
</evidence>
<evidence type="ECO:0000256" key="1">
    <source>
        <dbReference type="SAM" id="Phobius"/>
    </source>
</evidence>
<keyword evidence="1" id="KW-1133">Transmembrane helix</keyword>
<organism evidence="2 3">
    <name type="scientific">Colocasia esculenta</name>
    <name type="common">Wild taro</name>
    <name type="synonym">Arum esculentum</name>
    <dbReference type="NCBI Taxonomy" id="4460"/>
    <lineage>
        <taxon>Eukaryota</taxon>
        <taxon>Viridiplantae</taxon>
        <taxon>Streptophyta</taxon>
        <taxon>Embryophyta</taxon>
        <taxon>Tracheophyta</taxon>
        <taxon>Spermatophyta</taxon>
        <taxon>Magnoliopsida</taxon>
        <taxon>Liliopsida</taxon>
        <taxon>Araceae</taxon>
        <taxon>Aroideae</taxon>
        <taxon>Colocasieae</taxon>
        <taxon>Colocasia</taxon>
    </lineage>
</organism>
<proteinExistence type="predicted"/>
<keyword evidence="3" id="KW-1185">Reference proteome</keyword>
<dbReference type="Proteomes" id="UP000652761">
    <property type="component" value="Unassembled WGS sequence"/>
</dbReference>
<dbReference type="EMBL" id="NMUH01010674">
    <property type="protein sequence ID" value="MQM21160.1"/>
    <property type="molecule type" value="Genomic_DNA"/>
</dbReference>
<reference evidence="2" key="1">
    <citation type="submission" date="2017-07" db="EMBL/GenBank/DDBJ databases">
        <title>Taro Niue Genome Assembly and Annotation.</title>
        <authorList>
            <person name="Atibalentja N."/>
            <person name="Keating K."/>
            <person name="Fields C.J."/>
        </authorList>
    </citation>
    <scope>NUCLEOTIDE SEQUENCE</scope>
    <source>
        <strain evidence="2">Niue_2</strain>
        <tissue evidence="2">Leaf</tissue>
    </source>
</reference>
<accession>A0A843XPZ7</accession>
<name>A0A843XPZ7_COLES</name>
<gene>
    <name evidence="2" type="ORF">Taro_054195</name>
</gene>
<dbReference type="AlphaFoldDB" id="A0A843XPZ7"/>
<keyword evidence="1" id="KW-0472">Membrane</keyword>
<keyword evidence="1" id="KW-0812">Transmembrane</keyword>
<sequence length="263" mass="29048">MTQTLAVHKYRDKTPSTTCLAHKEPGVPDSRGLHNFVTVVSTQSACVSTQSASGVDTVCLCVDTHCPSQNLIYSLIVLILAELGSFVVQRFVYYVLRSLCLSPGFLSVVALKEFGVVVLQVVCTSVSGSSVVRRWTCNKSGHMKAECPEAKKDKYKNHKKEFHKKKNKAMVATWSDEDQSSDSNEEFSSSEGNEICFMVGSSEEHVDMSFELFTIEDWQEAYGLHNFVTVVSTQSTFVSTQSASGVDTVCLRVDTHCPSQNLF</sequence>
<feature type="transmembrane region" description="Helical" evidence="1">
    <location>
        <begin position="71"/>
        <end position="96"/>
    </location>
</feature>
<evidence type="ECO:0000313" key="3">
    <source>
        <dbReference type="Proteomes" id="UP000652761"/>
    </source>
</evidence>
<evidence type="ECO:0000313" key="2">
    <source>
        <dbReference type="EMBL" id="MQM21160.1"/>
    </source>
</evidence>